<keyword evidence="4" id="KW-1015">Disulfide bond</keyword>
<evidence type="ECO:0000256" key="6">
    <source>
        <dbReference type="SAM" id="Phobius"/>
    </source>
</evidence>
<feature type="transmembrane region" description="Helical" evidence="6">
    <location>
        <begin position="27"/>
        <end position="49"/>
    </location>
</feature>
<dbReference type="STRING" id="1618356.UU93_C0004G0003"/>
<dbReference type="EMBL" id="LCCN01000004">
    <property type="protein sequence ID" value="KKS32956.1"/>
    <property type="molecule type" value="Genomic_DNA"/>
</dbReference>
<dbReference type="Pfam" id="PF13462">
    <property type="entry name" value="Thioredoxin_4"/>
    <property type="match status" value="1"/>
</dbReference>
<dbReference type="PANTHER" id="PTHR13887">
    <property type="entry name" value="GLUTATHIONE S-TRANSFERASE KAPPA"/>
    <property type="match status" value="1"/>
</dbReference>
<dbReference type="InterPro" id="IPR012336">
    <property type="entry name" value="Thioredoxin-like_fold"/>
</dbReference>
<organism evidence="8 9">
    <name type="scientific">Candidatus Amesbacteria bacterium GW2011_GWA2_42_12</name>
    <dbReference type="NCBI Taxonomy" id="1618356"/>
    <lineage>
        <taxon>Bacteria</taxon>
        <taxon>Candidatus Amesiibacteriota</taxon>
    </lineage>
</organism>
<accession>A0A0G1AFP9</accession>
<evidence type="ECO:0000313" key="8">
    <source>
        <dbReference type="EMBL" id="KKS32956.1"/>
    </source>
</evidence>
<sequence length="276" mass="29912">MKRHLTLSVGWARILRHMDLNKVWKKLLGGALVVAVVFGALGFVVGAMWSKLKTLGQAPQLQAQQQQAAAPKIDIKTIKGLWGKNIIKFGDAGEKNLLVEVADPSCPYCHVAAGLNPELSSQIGPQFKLVTDGGTYVAPVLEMKKLVDSGKAAFVWIYTSGHGNGEMGTKAMYCAYDQGKFWEVHDKLMTNKGYALLNDTVKNDKSKSQELAEFLKGAADTGKLKECLDSGKYNTRIAEDSKLASSLGVSGTPGFFVNDTNFAGAYSWTDMKSALK</sequence>
<dbReference type="PANTHER" id="PTHR13887:SF14">
    <property type="entry name" value="DISULFIDE BOND FORMATION PROTEIN D"/>
    <property type="match status" value="1"/>
</dbReference>
<evidence type="ECO:0000256" key="3">
    <source>
        <dbReference type="ARBA" id="ARBA00023002"/>
    </source>
</evidence>
<evidence type="ECO:0000259" key="7">
    <source>
        <dbReference type="Pfam" id="PF13462"/>
    </source>
</evidence>
<dbReference type="Proteomes" id="UP000034160">
    <property type="component" value="Unassembled WGS sequence"/>
</dbReference>
<keyword evidence="3" id="KW-0560">Oxidoreductase</keyword>
<evidence type="ECO:0000256" key="5">
    <source>
        <dbReference type="ARBA" id="ARBA00023284"/>
    </source>
</evidence>
<dbReference type="GO" id="GO:0016491">
    <property type="term" value="F:oxidoreductase activity"/>
    <property type="evidence" value="ECO:0007669"/>
    <property type="project" value="UniProtKB-KW"/>
</dbReference>
<keyword evidence="6" id="KW-0472">Membrane</keyword>
<evidence type="ECO:0000256" key="2">
    <source>
        <dbReference type="ARBA" id="ARBA00022729"/>
    </source>
</evidence>
<proteinExistence type="inferred from homology"/>
<comment type="similarity">
    <text evidence="1">Belongs to the thioredoxin family. DsbA subfamily.</text>
</comment>
<dbReference type="SUPFAM" id="SSF52833">
    <property type="entry name" value="Thioredoxin-like"/>
    <property type="match status" value="1"/>
</dbReference>
<keyword evidence="6" id="KW-0812">Transmembrane</keyword>
<name>A0A0G1AFP9_9BACT</name>
<keyword evidence="6" id="KW-1133">Transmembrane helix</keyword>
<evidence type="ECO:0000256" key="4">
    <source>
        <dbReference type="ARBA" id="ARBA00023157"/>
    </source>
</evidence>
<protein>
    <submittedName>
        <fullName evidence="8">DSBA-like protein thioredoxin domain-containing protein</fullName>
    </submittedName>
</protein>
<dbReference type="AlphaFoldDB" id="A0A0G1AFP9"/>
<feature type="domain" description="Thioredoxin-like fold" evidence="7">
    <location>
        <begin position="144"/>
        <end position="276"/>
    </location>
</feature>
<evidence type="ECO:0000313" key="9">
    <source>
        <dbReference type="Proteomes" id="UP000034160"/>
    </source>
</evidence>
<evidence type="ECO:0000256" key="1">
    <source>
        <dbReference type="ARBA" id="ARBA00005791"/>
    </source>
</evidence>
<dbReference type="Gene3D" id="3.40.30.10">
    <property type="entry name" value="Glutaredoxin"/>
    <property type="match status" value="1"/>
</dbReference>
<gene>
    <name evidence="8" type="ORF">UU93_C0004G0003</name>
</gene>
<keyword evidence="2" id="KW-0732">Signal</keyword>
<reference evidence="8 9" key="1">
    <citation type="journal article" date="2015" name="Nature">
        <title>rRNA introns, odd ribosomes, and small enigmatic genomes across a large radiation of phyla.</title>
        <authorList>
            <person name="Brown C.T."/>
            <person name="Hug L.A."/>
            <person name="Thomas B.C."/>
            <person name="Sharon I."/>
            <person name="Castelle C.J."/>
            <person name="Singh A."/>
            <person name="Wilkins M.J."/>
            <person name="Williams K.H."/>
            <person name="Banfield J.F."/>
        </authorList>
    </citation>
    <scope>NUCLEOTIDE SEQUENCE [LARGE SCALE GENOMIC DNA]</scope>
</reference>
<comment type="caution">
    <text evidence="8">The sequence shown here is derived from an EMBL/GenBank/DDBJ whole genome shotgun (WGS) entry which is preliminary data.</text>
</comment>
<dbReference type="InterPro" id="IPR036249">
    <property type="entry name" value="Thioredoxin-like_sf"/>
</dbReference>
<keyword evidence="5" id="KW-0676">Redox-active center</keyword>